<organism evidence="9">
    <name type="scientific">marine metagenome</name>
    <dbReference type="NCBI Taxonomy" id="408172"/>
    <lineage>
        <taxon>unclassified sequences</taxon>
        <taxon>metagenomes</taxon>
        <taxon>ecological metagenomes</taxon>
    </lineage>
</organism>
<gene>
    <name evidence="9" type="ORF">METZ01_LOCUS40013</name>
</gene>
<evidence type="ECO:0000256" key="4">
    <source>
        <dbReference type="ARBA" id="ARBA00023002"/>
    </source>
</evidence>
<dbReference type="GO" id="GO:0005506">
    <property type="term" value="F:iron ion binding"/>
    <property type="evidence" value="ECO:0007669"/>
    <property type="project" value="InterPro"/>
</dbReference>
<proteinExistence type="predicted"/>
<dbReference type="InterPro" id="IPR015881">
    <property type="entry name" value="ARHD_Rieske_2Fe_2S"/>
</dbReference>
<sequence>MDDTQSTHSLNAELYHDQTFFEIEREKVFYTEWQWVGRSQSLVASGDFITTEIANYPIILIKDKNNKINGFHNVCRHRASKVLQQDKGNCKSMVCPYHGWNYGLNGNLKNPPNFFGGKDFNYKKHSLFPIRVSEKYGLIFVNFSLKSQSLDDWLGPFNKVINNYYDNDYIFHNELKFDVHANWKTYVDNYQEGYHIPLIHPQLNRDVVWEDYTIENTELCSIHSVPSRFGSNQPGSFGWHFPNFIFNMYGRGIVFQRIEPIKPNWCRVVYNLFRPSSVSFDDFESNEGKYQLDVTLEDQQLVPEIQRNLQAGIYQSGPLSAKYESGVAHFHQLLMKKITKGE</sequence>
<dbReference type="AlphaFoldDB" id="A0A381R8K5"/>
<dbReference type="SUPFAM" id="SSF50022">
    <property type="entry name" value="ISP domain"/>
    <property type="match status" value="1"/>
</dbReference>
<protein>
    <recommendedName>
        <fullName evidence="8">Rieske domain-containing protein</fullName>
    </recommendedName>
</protein>
<dbReference type="InterPro" id="IPR017941">
    <property type="entry name" value="Rieske_2Fe-2S"/>
</dbReference>
<keyword evidence="2" id="KW-0001">2Fe-2S</keyword>
<evidence type="ECO:0000256" key="1">
    <source>
        <dbReference type="ARBA" id="ARBA00001962"/>
    </source>
</evidence>
<evidence type="ECO:0000256" key="7">
    <source>
        <dbReference type="ARBA" id="ARBA00023027"/>
    </source>
</evidence>
<keyword evidence="3" id="KW-0479">Metal-binding</keyword>
<dbReference type="Gene3D" id="3.90.380.10">
    <property type="entry name" value="Naphthalene 1,2-dioxygenase Alpha Subunit, Chain A, domain 1"/>
    <property type="match status" value="2"/>
</dbReference>
<dbReference type="PANTHER" id="PTHR43756">
    <property type="entry name" value="CHOLINE MONOOXYGENASE, CHLOROPLASTIC"/>
    <property type="match status" value="1"/>
</dbReference>
<evidence type="ECO:0000256" key="5">
    <source>
        <dbReference type="ARBA" id="ARBA00023004"/>
    </source>
</evidence>
<dbReference type="GO" id="GO:0016491">
    <property type="term" value="F:oxidoreductase activity"/>
    <property type="evidence" value="ECO:0007669"/>
    <property type="project" value="UniProtKB-KW"/>
</dbReference>
<evidence type="ECO:0000256" key="6">
    <source>
        <dbReference type="ARBA" id="ARBA00023014"/>
    </source>
</evidence>
<dbReference type="PROSITE" id="PS51296">
    <property type="entry name" value="RIESKE"/>
    <property type="match status" value="1"/>
</dbReference>
<dbReference type="Pfam" id="PF00848">
    <property type="entry name" value="Ring_hydroxyl_A"/>
    <property type="match status" value="2"/>
</dbReference>
<evidence type="ECO:0000256" key="2">
    <source>
        <dbReference type="ARBA" id="ARBA00022714"/>
    </source>
</evidence>
<dbReference type="InterPro" id="IPR036922">
    <property type="entry name" value="Rieske_2Fe-2S_sf"/>
</dbReference>
<evidence type="ECO:0000313" key="9">
    <source>
        <dbReference type="EMBL" id="SUZ87159.1"/>
    </source>
</evidence>
<comment type="cofactor">
    <cofactor evidence="1">
        <name>Fe cation</name>
        <dbReference type="ChEBI" id="CHEBI:24875"/>
    </cofactor>
</comment>
<dbReference type="Gene3D" id="2.102.10.10">
    <property type="entry name" value="Rieske [2Fe-2S] iron-sulphur domain"/>
    <property type="match status" value="1"/>
</dbReference>
<dbReference type="Pfam" id="PF00355">
    <property type="entry name" value="Rieske"/>
    <property type="match status" value="1"/>
</dbReference>
<name>A0A381R8K5_9ZZZZ</name>
<evidence type="ECO:0000259" key="8">
    <source>
        <dbReference type="PROSITE" id="PS51296"/>
    </source>
</evidence>
<keyword evidence="4" id="KW-0560">Oxidoreductase</keyword>
<evidence type="ECO:0000256" key="3">
    <source>
        <dbReference type="ARBA" id="ARBA00022723"/>
    </source>
</evidence>
<dbReference type="InterPro" id="IPR001663">
    <property type="entry name" value="Rng_hydr_dOase-A"/>
</dbReference>
<dbReference type="PANTHER" id="PTHR43756:SF5">
    <property type="entry name" value="CHOLINE MONOOXYGENASE, CHLOROPLASTIC"/>
    <property type="match status" value="1"/>
</dbReference>
<dbReference type="CDD" id="cd03469">
    <property type="entry name" value="Rieske_RO_Alpha_N"/>
    <property type="match status" value="1"/>
</dbReference>
<feature type="domain" description="Rieske" evidence="8">
    <location>
        <begin position="33"/>
        <end position="141"/>
    </location>
</feature>
<keyword evidence="5" id="KW-0408">Iron</keyword>
<accession>A0A381R8K5</accession>
<keyword evidence="7" id="KW-0520">NAD</keyword>
<dbReference type="SUPFAM" id="SSF55961">
    <property type="entry name" value="Bet v1-like"/>
    <property type="match status" value="1"/>
</dbReference>
<keyword evidence="6" id="KW-0411">Iron-sulfur</keyword>
<reference evidence="9" key="1">
    <citation type="submission" date="2018-05" db="EMBL/GenBank/DDBJ databases">
        <authorList>
            <person name="Lanie J.A."/>
            <person name="Ng W.-L."/>
            <person name="Kazmierczak K.M."/>
            <person name="Andrzejewski T.M."/>
            <person name="Davidsen T.M."/>
            <person name="Wayne K.J."/>
            <person name="Tettelin H."/>
            <person name="Glass J.I."/>
            <person name="Rusch D."/>
            <person name="Podicherti R."/>
            <person name="Tsui H.-C.T."/>
            <person name="Winkler M.E."/>
        </authorList>
    </citation>
    <scope>NUCLEOTIDE SEQUENCE</scope>
</reference>
<dbReference type="PRINTS" id="PR00090">
    <property type="entry name" value="RNGDIOXGNASE"/>
</dbReference>
<dbReference type="EMBL" id="UINC01001712">
    <property type="protein sequence ID" value="SUZ87159.1"/>
    <property type="molecule type" value="Genomic_DNA"/>
</dbReference>
<dbReference type="PROSITE" id="PS00570">
    <property type="entry name" value="RING_HYDROXYL_ALPHA"/>
    <property type="match status" value="1"/>
</dbReference>
<dbReference type="InterPro" id="IPR015879">
    <property type="entry name" value="Ring_hydroxy_dOase_asu_C_dom"/>
</dbReference>
<dbReference type="GO" id="GO:0051537">
    <property type="term" value="F:2 iron, 2 sulfur cluster binding"/>
    <property type="evidence" value="ECO:0007669"/>
    <property type="project" value="UniProtKB-KW"/>
</dbReference>